<dbReference type="InterPro" id="IPR008271">
    <property type="entry name" value="Ser/Thr_kinase_AS"/>
</dbReference>
<keyword evidence="3 7" id="KW-0418">Kinase</keyword>
<dbReference type="Pfam" id="PF00069">
    <property type="entry name" value="Pkinase"/>
    <property type="match status" value="1"/>
</dbReference>
<organism evidence="7 8">
    <name type="scientific">Tetrahymena thermophila (strain SB210)</name>
    <dbReference type="NCBI Taxonomy" id="312017"/>
    <lineage>
        <taxon>Eukaryota</taxon>
        <taxon>Sar</taxon>
        <taxon>Alveolata</taxon>
        <taxon>Ciliophora</taxon>
        <taxon>Intramacronucleata</taxon>
        <taxon>Oligohymenophorea</taxon>
        <taxon>Hymenostomatida</taxon>
        <taxon>Tetrahymenina</taxon>
        <taxon>Tetrahymenidae</taxon>
        <taxon>Tetrahymena</taxon>
    </lineage>
</organism>
<sequence length="578" mass="68124">MDQKASNIQKVIGPYVIEMNNQIGSGQHGSVYMAHRKDFGVKKLACKIQQSNRNQIKEEISIIKEVNGIYIAEVLDVYKTSSYIYIFMRHYQKGDLDHYLQENRLKLSEKDILTIFYKIIYGYFQNIYNRQIIHRDIKASNILMDELDPYITDFGLSIKFQDLQKEVNPYFKGTLFYSSPQIQGLEGSIYSYKTDIYSLGILLYYMLYSQYPENSKQLRDYEKFMQKLKNEGNLHAIKFPKTKENSTISLETKNLILQMITYKEEDRIEITELLNHKVFLDIKENLNQFSHITLQQQSNLKQLNTTINSSIQGSKFGKSSMQFEKTVLYYLFIKELTQEILNHLIYVGHLHELITQVLGIQEYDLDIFTLLTVQFLDASIFCGQRLLENSNKQLANVPFHQDFYQSKQKIELEKQLEENYKSSSTLLNDLKQEFTKYLPSQQEPDKINKSFQKINQQQMNNQNIYLEQLLNYSKNNTGFLFDELKKVFVEKIITSSLIKLIEENDFSNQEDLWIFLNFFVCLFDGTINISKYERISIGKYFKEKNCSVNEQFRENVIQNLSIIKCLSQKSNINIPYSS</sequence>
<dbReference type="PROSITE" id="PS50011">
    <property type="entry name" value="PROTEIN_KINASE_DOM"/>
    <property type="match status" value="1"/>
</dbReference>
<evidence type="ECO:0000259" key="6">
    <source>
        <dbReference type="PROSITE" id="PS50011"/>
    </source>
</evidence>
<dbReference type="PANTHER" id="PTHR24348:SF22">
    <property type="entry name" value="NON-SPECIFIC SERINE_THREONINE PROTEIN KINASE"/>
    <property type="match status" value="1"/>
</dbReference>
<gene>
    <name evidence="7" type="ORF">TTHERM_00599810</name>
</gene>
<dbReference type="InterPro" id="IPR011009">
    <property type="entry name" value="Kinase-like_dom_sf"/>
</dbReference>
<evidence type="ECO:0000313" key="8">
    <source>
        <dbReference type="Proteomes" id="UP000009168"/>
    </source>
</evidence>
<keyword evidence="2 5" id="KW-0547">Nucleotide-binding</keyword>
<dbReference type="GO" id="GO:0000407">
    <property type="term" value="C:phagophore assembly site"/>
    <property type="evidence" value="ECO:0007669"/>
    <property type="project" value="TreeGrafter"/>
</dbReference>
<dbReference type="GO" id="GO:0016020">
    <property type="term" value="C:membrane"/>
    <property type="evidence" value="ECO:0007669"/>
    <property type="project" value="TreeGrafter"/>
</dbReference>
<dbReference type="RefSeq" id="XP_001032456.2">
    <property type="nucleotide sequence ID" value="XM_001032456.2"/>
</dbReference>
<evidence type="ECO:0000256" key="5">
    <source>
        <dbReference type="PROSITE-ProRule" id="PRU10141"/>
    </source>
</evidence>
<protein>
    <submittedName>
        <fullName evidence="7">Serine/Threonine kinase domain protein</fullName>
    </submittedName>
</protein>
<name>I7LZR8_TETTS</name>
<dbReference type="InterPro" id="IPR000719">
    <property type="entry name" value="Prot_kinase_dom"/>
</dbReference>
<dbReference type="GeneID" id="7844797"/>
<dbReference type="SMART" id="SM00220">
    <property type="entry name" value="S_TKc"/>
    <property type="match status" value="1"/>
</dbReference>
<dbReference type="AlphaFoldDB" id="I7LZR8"/>
<dbReference type="GO" id="GO:0010506">
    <property type="term" value="P:regulation of autophagy"/>
    <property type="evidence" value="ECO:0007669"/>
    <property type="project" value="InterPro"/>
</dbReference>
<reference evidence="8" key="1">
    <citation type="journal article" date="2006" name="PLoS Biol.">
        <title>Macronuclear genome sequence of the ciliate Tetrahymena thermophila, a model eukaryote.</title>
        <authorList>
            <person name="Eisen J.A."/>
            <person name="Coyne R.S."/>
            <person name="Wu M."/>
            <person name="Wu D."/>
            <person name="Thiagarajan M."/>
            <person name="Wortman J.R."/>
            <person name="Badger J.H."/>
            <person name="Ren Q."/>
            <person name="Amedeo P."/>
            <person name="Jones K.M."/>
            <person name="Tallon L.J."/>
            <person name="Delcher A.L."/>
            <person name="Salzberg S.L."/>
            <person name="Silva J.C."/>
            <person name="Haas B.J."/>
            <person name="Majoros W.H."/>
            <person name="Farzad M."/>
            <person name="Carlton J.M."/>
            <person name="Smith R.K. Jr."/>
            <person name="Garg J."/>
            <person name="Pearlman R.E."/>
            <person name="Karrer K.M."/>
            <person name="Sun L."/>
            <person name="Manning G."/>
            <person name="Elde N.C."/>
            <person name="Turkewitz A.P."/>
            <person name="Asai D.J."/>
            <person name="Wilkes D.E."/>
            <person name="Wang Y."/>
            <person name="Cai H."/>
            <person name="Collins K."/>
            <person name="Stewart B.A."/>
            <person name="Lee S.R."/>
            <person name="Wilamowska K."/>
            <person name="Weinberg Z."/>
            <person name="Ruzzo W.L."/>
            <person name="Wloga D."/>
            <person name="Gaertig J."/>
            <person name="Frankel J."/>
            <person name="Tsao C.-C."/>
            <person name="Gorovsky M.A."/>
            <person name="Keeling P.J."/>
            <person name="Waller R.F."/>
            <person name="Patron N.J."/>
            <person name="Cherry J.M."/>
            <person name="Stover N.A."/>
            <person name="Krieger C.J."/>
            <person name="del Toro C."/>
            <person name="Ryder H.F."/>
            <person name="Williamson S.C."/>
            <person name="Barbeau R.A."/>
            <person name="Hamilton E.P."/>
            <person name="Orias E."/>
        </authorList>
    </citation>
    <scope>NUCLEOTIDE SEQUENCE [LARGE SCALE GENOMIC DNA]</scope>
    <source>
        <strain evidence="8">SB210</strain>
    </source>
</reference>
<dbReference type="GO" id="GO:0005776">
    <property type="term" value="C:autophagosome"/>
    <property type="evidence" value="ECO:0007669"/>
    <property type="project" value="TreeGrafter"/>
</dbReference>
<evidence type="ECO:0000256" key="1">
    <source>
        <dbReference type="ARBA" id="ARBA00022679"/>
    </source>
</evidence>
<dbReference type="GO" id="GO:0000045">
    <property type="term" value="P:autophagosome assembly"/>
    <property type="evidence" value="ECO:0007669"/>
    <property type="project" value="TreeGrafter"/>
</dbReference>
<dbReference type="SUPFAM" id="SSF56112">
    <property type="entry name" value="Protein kinase-like (PK-like)"/>
    <property type="match status" value="1"/>
</dbReference>
<dbReference type="InterPro" id="IPR017441">
    <property type="entry name" value="Protein_kinase_ATP_BS"/>
</dbReference>
<dbReference type="GO" id="GO:0005829">
    <property type="term" value="C:cytosol"/>
    <property type="evidence" value="ECO:0007669"/>
    <property type="project" value="TreeGrafter"/>
</dbReference>
<keyword evidence="1" id="KW-0808">Transferase</keyword>
<dbReference type="GO" id="GO:0005524">
    <property type="term" value="F:ATP binding"/>
    <property type="evidence" value="ECO:0007669"/>
    <property type="project" value="UniProtKB-UniRule"/>
</dbReference>
<dbReference type="GO" id="GO:0004674">
    <property type="term" value="F:protein serine/threonine kinase activity"/>
    <property type="evidence" value="ECO:0007669"/>
    <property type="project" value="InterPro"/>
</dbReference>
<evidence type="ECO:0000256" key="4">
    <source>
        <dbReference type="ARBA" id="ARBA00022840"/>
    </source>
</evidence>
<evidence type="ECO:0000256" key="3">
    <source>
        <dbReference type="ARBA" id="ARBA00022777"/>
    </source>
</evidence>
<dbReference type="InterPro" id="IPR045269">
    <property type="entry name" value="Atg1-like"/>
</dbReference>
<dbReference type="KEGG" id="tet:TTHERM_00599810"/>
<dbReference type="PROSITE" id="PS00107">
    <property type="entry name" value="PROTEIN_KINASE_ATP"/>
    <property type="match status" value="1"/>
</dbReference>
<dbReference type="PANTHER" id="PTHR24348">
    <property type="entry name" value="SERINE/THREONINE-PROTEIN KINASE UNC-51-RELATED"/>
    <property type="match status" value="1"/>
</dbReference>
<dbReference type="CDD" id="cd00180">
    <property type="entry name" value="PKc"/>
    <property type="match status" value="1"/>
</dbReference>
<feature type="binding site" evidence="5">
    <location>
        <position position="47"/>
    </location>
    <ligand>
        <name>ATP</name>
        <dbReference type="ChEBI" id="CHEBI:30616"/>
    </ligand>
</feature>
<proteinExistence type="predicted"/>
<dbReference type="Proteomes" id="UP000009168">
    <property type="component" value="Unassembled WGS sequence"/>
</dbReference>
<dbReference type="PROSITE" id="PS00108">
    <property type="entry name" value="PROTEIN_KINASE_ST"/>
    <property type="match status" value="1"/>
</dbReference>
<dbReference type="EMBL" id="GG662620">
    <property type="protein sequence ID" value="EAR84793.2"/>
    <property type="molecule type" value="Genomic_DNA"/>
</dbReference>
<dbReference type="OrthoDB" id="371082at2759"/>
<dbReference type="eggNOG" id="KOG0583">
    <property type="taxonomic scope" value="Eukaryota"/>
</dbReference>
<feature type="domain" description="Protein kinase" evidence="6">
    <location>
        <begin position="17"/>
        <end position="279"/>
    </location>
</feature>
<dbReference type="InParanoid" id="I7LZR8"/>
<evidence type="ECO:0000256" key="2">
    <source>
        <dbReference type="ARBA" id="ARBA00022741"/>
    </source>
</evidence>
<keyword evidence="4 5" id="KW-0067">ATP-binding</keyword>
<keyword evidence="8" id="KW-1185">Reference proteome</keyword>
<accession>I7LZR8</accession>
<dbReference type="Gene3D" id="1.10.510.10">
    <property type="entry name" value="Transferase(Phosphotransferase) domain 1"/>
    <property type="match status" value="1"/>
</dbReference>
<evidence type="ECO:0000313" key="7">
    <source>
        <dbReference type="EMBL" id="EAR84793.2"/>
    </source>
</evidence>